<organism evidence="1 2">
    <name type="scientific">Hymenobacter cavernae</name>
    <dbReference type="NCBI Taxonomy" id="2044852"/>
    <lineage>
        <taxon>Bacteria</taxon>
        <taxon>Pseudomonadati</taxon>
        <taxon>Bacteroidota</taxon>
        <taxon>Cytophagia</taxon>
        <taxon>Cytophagales</taxon>
        <taxon>Hymenobacteraceae</taxon>
        <taxon>Hymenobacter</taxon>
    </lineage>
</organism>
<evidence type="ECO:0000313" key="1">
    <source>
        <dbReference type="EMBL" id="GGF15459.1"/>
    </source>
</evidence>
<dbReference type="Proteomes" id="UP000632273">
    <property type="component" value="Unassembled WGS sequence"/>
</dbReference>
<name>A0ABQ1UDK3_9BACT</name>
<comment type="caution">
    <text evidence="1">The sequence shown here is derived from an EMBL/GenBank/DDBJ whole genome shotgun (WGS) entry which is preliminary data.</text>
</comment>
<accession>A0ABQ1UDK3</accession>
<keyword evidence="2" id="KW-1185">Reference proteome</keyword>
<gene>
    <name evidence="1" type="ORF">GCM10011383_28450</name>
</gene>
<dbReference type="RefSeq" id="WP_188814695.1">
    <property type="nucleotide sequence ID" value="NZ_BMHT01000005.1"/>
</dbReference>
<proteinExistence type="predicted"/>
<sequence>MNATTNCHLLVECEKVTPHDVTVTVTNPYSRAVWRIDGVRRVWAQMGAERVASFIVERYIYDHYPLRDQINFKGLQSAITRILPLPSSCSYEELV</sequence>
<evidence type="ECO:0000313" key="2">
    <source>
        <dbReference type="Proteomes" id="UP000632273"/>
    </source>
</evidence>
<reference evidence="2" key="1">
    <citation type="journal article" date="2019" name="Int. J. Syst. Evol. Microbiol.">
        <title>The Global Catalogue of Microorganisms (GCM) 10K type strain sequencing project: providing services to taxonomists for standard genome sequencing and annotation.</title>
        <authorList>
            <consortium name="The Broad Institute Genomics Platform"/>
            <consortium name="The Broad Institute Genome Sequencing Center for Infectious Disease"/>
            <person name="Wu L."/>
            <person name="Ma J."/>
        </authorList>
    </citation>
    <scope>NUCLEOTIDE SEQUENCE [LARGE SCALE GENOMIC DNA]</scope>
    <source>
        <strain evidence="2">CGMCC 1.15197</strain>
    </source>
</reference>
<dbReference type="EMBL" id="BMHT01000005">
    <property type="protein sequence ID" value="GGF15459.1"/>
    <property type="molecule type" value="Genomic_DNA"/>
</dbReference>
<protein>
    <submittedName>
        <fullName evidence="1">Uncharacterized protein</fullName>
    </submittedName>
</protein>